<protein>
    <recommendedName>
        <fullName evidence="11">Mannose-P-dolichol utilization defect 1 protein homolog</fullName>
    </recommendedName>
</protein>
<dbReference type="InterPro" id="IPR006603">
    <property type="entry name" value="PQ-loop_rpt"/>
</dbReference>
<dbReference type="Proteomes" id="UP000275408">
    <property type="component" value="Unassembled WGS sequence"/>
</dbReference>
<evidence type="ECO:0000256" key="4">
    <source>
        <dbReference type="ARBA" id="ARBA00022737"/>
    </source>
</evidence>
<evidence type="ECO:0000256" key="3">
    <source>
        <dbReference type="ARBA" id="ARBA00022692"/>
    </source>
</evidence>
<dbReference type="SMART" id="SM00679">
    <property type="entry name" value="CTNS"/>
    <property type="match status" value="2"/>
</dbReference>
<evidence type="ECO:0000313" key="10">
    <source>
        <dbReference type="Proteomes" id="UP000275408"/>
    </source>
</evidence>
<sequence>MSERRSREARESEREKSCGRNIPFQMAVGEFFFTPLVLFIVPKYCHDEFFVNFNFFHVACLKIALSKCLGYIIVLLAPIKSNLVLVKFPQILKVLRASSVEGLSLVGFVTELATQTVTFSYNSARGFPFRSVSQITENFRNGHTGQLSFIMVLLLLFTHAARIFTTMQETGDQYILAIFTLSTVFNITMVTQILYYWNATIDAQKKKE</sequence>
<gene>
    <name evidence="9" type="ORF">pdam_00014292</name>
</gene>
<comment type="similarity">
    <text evidence="7">Belongs to the MPDU1 (TC 2.A.43.3) family.</text>
</comment>
<dbReference type="AlphaFoldDB" id="A0A3M6V4H4"/>
<name>A0A3M6V4H4_POCDA</name>
<keyword evidence="6 8" id="KW-0472">Membrane</keyword>
<evidence type="ECO:0000256" key="1">
    <source>
        <dbReference type="ARBA" id="ARBA00004141"/>
    </source>
</evidence>
<evidence type="ECO:0000256" key="8">
    <source>
        <dbReference type="SAM" id="Phobius"/>
    </source>
</evidence>
<feature type="transmembrane region" description="Helical" evidence="8">
    <location>
        <begin position="147"/>
        <end position="168"/>
    </location>
</feature>
<comment type="caution">
    <text evidence="9">The sequence shown here is derived from an EMBL/GenBank/DDBJ whole genome shotgun (WGS) entry which is preliminary data.</text>
</comment>
<evidence type="ECO:0000256" key="6">
    <source>
        <dbReference type="ARBA" id="ARBA00023136"/>
    </source>
</evidence>
<dbReference type="GO" id="GO:0016020">
    <property type="term" value="C:membrane"/>
    <property type="evidence" value="ECO:0007669"/>
    <property type="project" value="UniProtKB-SubCell"/>
</dbReference>
<dbReference type="InterPro" id="IPR016817">
    <property type="entry name" value="MannP-dilichol_defect-1"/>
</dbReference>
<evidence type="ECO:0008006" key="11">
    <source>
        <dbReference type="Google" id="ProtNLM"/>
    </source>
</evidence>
<comment type="subcellular location">
    <subcellularLocation>
        <location evidence="1">Membrane</location>
        <topology evidence="1">Multi-pass membrane protein</topology>
    </subcellularLocation>
</comment>
<reference evidence="9 10" key="1">
    <citation type="journal article" date="2018" name="Sci. Rep.">
        <title>Comparative analysis of the Pocillopora damicornis genome highlights role of immune system in coral evolution.</title>
        <authorList>
            <person name="Cunning R."/>
            <person name="Bay R.A."/>
            <person name="Gillette P."/>
            <person name="Baker A.C."/>
            <person name="Traylor-Knowles N."/>
        </authorList>
    </citation>
    <scope>NUCLEOTIDE SEQUENCE [LARGE SCALE GENOMIC DNA]</scope>
    <source>
        <strain evidence="9">RSMAS</strain>
        <tissue evidence="9">Whole animal</tissue>
    </source>
</reference>
<keyword evidence="4" id="KW-0677">Repeat</keyword>
<keyword evidence="5 8" id="KW-1133">Transmembrane helix</keyword>
<keyword evidence="3 8" id="KW-0812">Transmembrane</keyword>
<dbReference type="Gene3D" id="1.20.1280.290">
    <property type="match status" value="1"/>
</dbReference>
<dbReference type="PANTHER" id="PTHR12226:SF2">
    <property type="entry name" value="MANNOSE-P-DOLICHOL UTILIZATION DEFECT 1 PROTEIN"/>
    <property type="match status" value="1"/>
</dbReference>
<feature type="transmembrane region" description="Helical" evidence="8">
    <location>
        <begin position="174"/>
        <end position="197"/>
    </location>
</feature>
<dbReference type="EMBL" id="RCHS01000120">
    <property type="protein sequence ID" value="RMX60750.1"/>
    <property type="molecule type" value="Genomic_DNA"/>
</dbReference>
<feature type="transmembrane region" description="Helical" evidence="8">
    <location>
        <begin position="21"/>
        <end position="41"/>
    </location>
</feature>
<dbReference type="STRING" id="46731.A0A3M6V4H4"/>
<dbReference type="PANTHER" id="PTHR12226">
    <property type="entry name" value="MANNOSE-P-DOLICHOL UTILIZATION DEFECT 1 LEC35 -RELATED"/>
    <property type="match status" value="1"/>
</dbReference>
<evidence type="ECO:0000256" key="2">
    <source>
        <dbReference type="ARBA" id="ARBA00022448"/>
    </source>
</evidence>
<proteinExistence type="inferred from homology"/>
<evidence type="ECO:0000256" key="5">
    <source>
        <dbReference type="ARBA" id="ARBA00022989"/>
    </source>
</evidence>
<organism evidence="9 10">
    <name type="scientific">Pocillopora damicornis</name>
    <name type="common">Cauliflower coral</name>
    <name type="synonym">Millepora damicornis</name>
    <dbReference type="NCBI Taxonomy" id="46731"/>
    <lineage>
        <taxon>Eukaryota</taxon>
        <taxon>Metazoa</taxon>
        <taxon>Cnidaria</taxon>
        <taxon>Anthozoa</taxon>
        <taxon>Hexacorallia</taxon>
        <taxon>Scleractinia</taxon>
        <taxon>Astrocoeniina</taxon>
        <taxon>Pocilloporidae</taxon>
        <taxon>Pocillopora</taxon>
    </lineage>
</organism>
<feature type="transmembrane region" description="Helical" evidence="8">
    <location>
        <begin position="53"/>
        <end position="77"/>
    </location>
</feature>
<keyword evidence="2" id="KW-0813">Transport</keyword>
<evidence type="ECO:0000256" key="7">
    <source>
        <dbReference type="ARBA" id="ARBA00038475"/>
    </source>
</evidence>
<keyword evidence="10" id="KW-1185">Reference proteome</keyword>
<accession>A0A3M6V4H4</accession>
<dbReference type="OrthoDB" id="271506at2759"/>
<evidence type="ECO:0000313" key="9">
    <source>
        <dbReference type="EMBL" id="RMX60750.1"/>
    </source>
</evidence>
<dbReference type="Pfam" id="PF04193">
    <property type="entry name" value="PQ-loop"/>
    <property type="match status" value="2"/>
</dbReference>